<dbReference type="EMBL" id="CP014859">
    <property type="protein sequence ID" value="AOS64352.1"/>
    <property type="molecule type" value="Genomic_DNA"/>
</dbReference>
<keyword evidence="4" id="KW-0067">ATP-binding</keyword>
<dbReference type="PANTHER" id="PTHR43335">
    <property type="entry name" value="ABC TRANSPORTER, ATP-BINDING PROTEIN"/>
    <property type="match status" value="1"/>
</dbReference>
<accession>A0AAC9MZR7</accession>
<dbReference type="GO" id="GO:0016887">
    <property type="term" value="F:ATP hydrolysis activity"/>
    <property type="evidence" value="ECO:0007669"/>
    <property type="project" value="InterPro"/>
</dbReference>
<dbReference type="Pfam" id="PF00005">
    <property type="entry name" value="ABC_tran"/>
    <property type="match status" value="1"/>
</dbReference>
<dbReference type="AlphaFoldDB" id="A0AAC9MZR7"/>
<proteinExistence type="inferred from homology"/>
<evidence type="ECO:0000256" key="2">
    <source>
        <dbReference type="ARBA" id="ARBA00022448"/>
    </source>
</evidence>
<evidence type="ECO:0000313" key="7">
    <source>
        <dbReference type="Proteomes" id="UP000095210"/>
    </source>
</evidence>
<keyword evidence="7" id="KW-1185">Reference proteome</keyword>
<dbReference type="PROSITE" id="PS00211">
    <property type="entry name" value="ABC_TRANSPORTER_1"/>
    <property type="match status" value="1"/>
</dbReference>
<dbReference type="InterPro" id="IPR003593">
    <property type="entry name" value="AAA+_ATPase"/>
</dbReference>
<dbReference type="PANTHER" id="PTHR43335:SF4">
    <property type="entry name" value="ABC TRANSPORTER, ATP-BINDING PROTEIN"/>
    <property type="match status" value="1"/>
</dbReference>
<evidence type="ECO:0000259" key="5">
    <source>
        <dbReference type="PROSITE" id="PS50893"/>
    </source>
</evidence>
<keyword evidence="3" id="KW-0547">Nucleotide-binding</keyword>
<dbReference type="KEGG" id="ahm:TL08_17760"/>
<keyword evidence="2" id="KW-0813">Transport</keyword>
<evidence type="ECO:0000256" key="1">
    <source>
        <dbReference type="ARBA" id="ARBA00005417"/>
    </source>
</evidence>
<dbReference type="Proteomes" id="UP000095210">
    <property type="component" value="Chromosome"/>
</dbReference>
<dbReference type="InterPro" id="IPR017871">
    <property type="entry name" value="ABC_transporter-like_CS"/>
</dbReference>
<dbReference type="SUPFAM" id="SSF52540">
    <property type="entry name" value="P-loop containing nucleoside triphosphate hydrolases"/>
    <property type="match status" value="1"/>
</dbReference>
<dbReference type="CDD" id="cd03230">
    <property type="entry name" value="ABC_DR_subfamily_A"/>
    <property type="match status" value="1"/>
</dbReference>
<organism evidence="6 7">
    <name type="scientific">Actinoalloteichus hymeniacidonis</name>
    <dbReference type="NCBI Taxonomy" id="340345"/>
    <lineage>
        <taxon>Bacteria</taxon>
        <taxon>Bacillati</taxon>
        <taxon>Actinomycetota</taxon>
        <taxon>Actinomycetes</taxon>
        <taxon>Pseudonocardiales</taxon>
        <taxon>Pseudonocardiaceae</taxon>
        <taxon>Actinoalloteichus</taxon>
    </lineage>
</organism>
<comment type="similarity">
    <text evidence="1">Belongs to the ABC transporter superfamily.</text>
</comment>
<dbReference type="InterPro" id="IPR003439">
    <property type="entry name" value="ABC_transporter-like_ATP-bd"/>
</dbReference>
<dbReference type="Gene3D" id="3.40.50.300">
    <property type="entry name" value="P-loop containing nucleotide triphosphate hydrolases"/>
    <property type="match status" value="1"/>
</dbReference>
<feature type="domain" description="ABC transporter" evidence="5">
    <location>
        <begin position="3"/>
        <end position="204"/>
    </location>
</feature>
<protein>
    <submittedName>
        <fullName evidence="6">ABC transporter</fullName>
    </submittedName>
</protein>
<dbReference type="SMART" id="SM00382">
    <property type="entry name" value="AAA"/>
    <property type="match status" value="1"/>
</dbReference>
<dbReference type="GO" id="GO:0005524">
    <property type="term" value="F:ATP binding"/>
    <property type="evidence" value="ECO:0007669"/>
    <property type="project" value="UniProtKB-KW"/>
</dbReference>
<sequence>MVLEVTGVTRRFGTHTVLDGVGFTTAPGRASVLVGPNGAGKTTLLRCVAGADHPDEGEITWAGRPIRETDPRIRAALAVGLDDADFFPDVSVVEHLDLLARAHGDDDPAEMLEELLEELELAAVADQLPGTLSSGQRRRLGLASCLVRPRELLILDEPEQRLDAAGKRWLVDRLLAEKAAGVAILISCHDESIAGAIADEQVQVGR</sequence>
<evidence type="ECO:0000256" key="3">
    <source>
        <dbReference type="ARBA" id="ARBA00022741"/>
    </source>
</evidence>
<reference evidence="7" key="1">
    <citation type="submission" date="2016-03" db="EMBL/GenBank/DDBJ databases">
        <title>Complete genome sequence of the type strain Actinoalloteichus hymeniacidonis DSM 45092.</title>
        <authorList>
            <person name="Schaffert L."/>
            <person name="Albersmeier A."/>
            <person name="Winkler A."/>
            <person name="Kalinowski J."/>
            <person name="Zotchev S."/>
            <person name="Ruckert C."/>
        </authorList>
    </citation>
    <scope>NUCLEOTIDE SEQUENCE [LARGE SCALE GENOMIC DNA]</scope>
    <source>
        <strain evidence="7">HPA177(T) (DSM 45092(T))</strain>
    </source>
</reference>
<evidence type="ECO:0000256" key="4">
    <source>
        <dbReference type="ARBA" id="ARBA00022840"/>
    </source>
</evidence>
<dbReference type="InterPro" id="IPR027417">
    <property type="entry name" value="P-loop_NTPase"/>
</dbReference>
<name>A0AAC9MZR7_9PSEU</name>
<evidence type="ECO:0000313" key="6">
    <source>
        <dbReference type="EMBL" id="AOS64352.1"/>
    </source>
</evidence>
<dbReference type="PROSITE" id="PS50893">
    <property type="entry name" value="ABC_TRANSPORTER_2"/>
    <property type="match status" value="1"/>
</dbReference>
<gene>
    <name evidence="6" type="ORF">TL08_17760</name>
</gene>